<name>A0A927MZX7_9ACTN</name>
<feature type="domain" description="Gfo/Idh/MocA-like oxidoreductase N-terminal" evidence="1">
    <location>
        <begin position="16"/>
        <end position="141"/>
    </location>
</feature>
<keyword evidence="4" id="KW-1185">Reference proteome</keyword>
<dbReference type="InterPro" id="IPR055170">
    <property type="entry name" value="GFO_IDH_MocA-like_dom"/>
</dbReference>
<dbReference type="PANTHER" id="PTHR43249:SF1">
    <property type="entry name" value="D-GLUCOSIDE 3-DEHYDROGENASE"/>
    <property type="match status" value="1"/>
</dbReference>
<proteinExistence type="predicted"/>
<dbReference type="Pfam" id="PF01408">
    <property type="entry name" value="GFO_IDH_MocA"/>
    <property type="match status" value="1"/>
</dbReference>
<evidence type="ECO:0000259" key="2">
    <source>
        <dbReference type="Pfam" id="PF22725"/>
    </source>
</evidence>
<protein>
    <submittedName>
        <fullName evidence="3">Dehydrogenase</fullName>
    </submittedName>
</protein>
<accession>A0A927MZX7</accession>
<comment type="caution">
    <text evidence="3">The sequence shown here is derived from an EMBL/GenBank/DDBJ whole genome shotgun (WGS) entry which is preliminary data.</text>
</comment>
<dbReference type="Gene3D" id="3.40.50.720">
    <property type="entry name" value="NAD(P)-binding Rossmann-like Domain"/>
    <property type="match status" value="1"/>
</dbReference>
<reference evidence="3" key="1">
    <citation type="submission" date="2020-10" db="EMBL/GenBank/DDBJ databases">
        <title>Sequencing the genomes of 1000 actinobacteria strains.</title>
        <authorList>
            <person name="Klenk H.-P."/>
        </authorList>
    </citation>
    <scope>NUCLEOTIDE SEQUENCE</scope>
    <source>
        <strain evidence="3">DSM 45354</strain>
    </source>
</reference>
<evidence type="ECO:0000313" key="4">
    <source>
        <dbReference type="Proteomes" id="UP000638648"/>
    </source>
</evidence>
<dbReference type="GO" id="GO:0000166">
    <property type="term" value="F:nucleotide binding"/>
    <property type="evidence" value="ECO:0007669"/>
    <property type="project" value="InterPro"/>
</dbReference>
<gene>
    <name evidence="3" type="ORF">HEB94_005226</name>
</gene>
<dbReference type="Pfam" id="PF22725">
    <property type="entry name" value="GFO_IDH_MocA_C3"/>
    <property type="match status" value="1"/>
</dbReference>
<dbReference type="InterPro" id="IPR036291">
    <property type="entry name" value="NAD(P)-bd_dom_sf"/>
</dbReference>
<dbReference type="SUPFAM" id="SSF51735">
    <property type="entry name" value="NAD(P)-binding Rossmann-fold domains"/>
    <property type="match status" value="1"/>
</dbReference>
<sequence length="404" mass="43083">MTAPTSANAVRSESPIRILIVGCGIIGKHHAIVTTRHPDFAVTGLLDPKPEATSQVADAVVAEGGSRPVVYGSLAEALRDGEFDLAAVCTPSGMHIDQAEECLAAGVHVVVEKPLDVSVQRGVEFARKVAAAEERGQVVSVISQHRLDPASQAVRKALDEQQLGTITSAVATMAWYRSQQYYDSGDWRGTWALDGGGAVMNQGVHTVDLLRWFLGRPAEIFAHTAQLSHERIEIEDTATATIRFESGALAVLHCTTGAYPGLTARLQVHGSLGSAIIDNDELRYLHAGDGVVADNLRSAAVRGNQAEAAVKELDDEFSGSRNDPDTFVKGHLRQYDDIATAIKNGTRPLVDVREALLSLALVRALYVSATLGQPVIFEDILEGKYDDVQAVVPGRPGGQGAQES</sequence>
<dbReference type="EMBL" id="JADBEM010000001">
    <property type="protein sequence ID" value="MBE1608378.1"/>
    <property type="molecule type" value="Genomic_DNA"/>
</dbReference>
<dbReference type="SUPFAM" id="SSF55347">
    <property type="entry name" value="Glyceraldehyde-3-phosphate dehydrogenase-like, C-terminal domain"/>
    <property type="match status" value="1"/>
</dbReference>
<dbReference type="RefSeq" id="WP_192752160.1">
    <property type="nucleotide sequence ID" value="NZ_BAABJL010000134.1"/>
</dbReference>
<dbReference type="Proteomes" id="UP000638648">
    <property type="component" value="Unassembled WGS sequence"/>
</dbReference>
<organism evidence="3 4">
    <name type="scientific">Actinopolymorpha pittospori</name>
    <dbReference type="NCBI Taxonomy" id="648752"/>
    <lineage>
        <taxon>Bacteria</taxon>
        <taxon>Bacillati</taxon>
        <taxon>Actinomycetota</taxon>
        <taxon>Actinomycetes</taxon>
        <taxon>Propionibacteriales</taxon>
        <taxon>Actinopolymorphaceae</taxon>
        <taxon>Actinopolymorpha</taxon>
    </lineage>
</organism>
<feature type="domain" description="GFO/IDH/MocA-like oxidoreductase" evidence="2">
    <location>
        <begin position="152"/>
        <end position="275"/>
    </location>
</feature>
<dbReference type="InterPro" id="IPR052515">
    <property type="entry name" value="Gfo/Idh/MocA_Oxidoreductase"/>
</dbReference>
<dbReference type="InterPro" id="IPR000683">
    <property type="entry name" value="Gfo/Idh/MocA-like_OxRdtase_N"/>
</dbReference>
<evidence type="ECO:0000259" key="1">
    <source>
        <dbReference type="Pfam" id="PF01408"/>
    </source>
</evidence>
<dbReference type="AlphaFoldDB" id="A0A927MZX7"/>
<evidence type="ECO:0000313" key="3">
    <source>
        <dbReference type="EMBL" id="MBE1608378.1"/>
    </source>
</evidence>
<dbReference type="Gene3D" id="3.30.360.10">
    <property type="entry name" value="Dihydrodipicolinate Reductase, domain 2"/>
    <property type="match status" value="1"/>
</dbReference>
<dbReference type="PANTHER" id="PTHR43249">
    <property type="entry name" value="UDP-N-ACETYL-2-AMINO-2-DEOXY-D-GLUCURONATE OXIDASE"/>
    <property type="match status" value="1"/>
</dbReference>